<keyword evidence="1" id="KW-0808">Transferase</keyword>
<keyword evidence="2 4" id="KW-0833">Ubl conjugation pathway</keyword>
<dbReference type="InterPro" id="IPR000608">
    <property type="entry name" value="UBC"/>
</dbReference>
<name>A0A7R8VMZ1_TIMDO</name>
<gene>
    <name evidence="6" type="ORF">TDIB3V08_LOCUS6207</name>
</gene>
<evidence type="ECO:0000256" key="4">
    <source>
        <dbReference type="RuleBase" id="RU362109"/>
    </source>
</evidence>
<dbReference type="Gene3D" id="3.10.110.10">
    <property type="entry name" value="Ubiquitin Conjugating Enzyme"/>
    <property type="match status" value="1"/>
</dbReference>
<evidence type="ECO:0000256" key="3">
    <source>
        <dbReference type="PROSITE-ProRule" id="PRU10133"/>
    </source>
</evidence>
<reference evidence="6" key="1">
    <citation type="submission" date="2020-11" db="EMBL/GenBank/DDBJ databases">
        <authorList>
            <person name="Tran Van P."/>
        </authorList>
    </citation>
    <scope>NUCLEOTIDE SEQUENCE</scope>
</reference>
<dbReference type="PANTHER" id="PTHR24068">
    <property type="entry name" value="UBIQUITIN-CONJUGATING ENZYME E2"/>
    <property type="match status" value="1"/>
</dbReference>
<dbReference type="EMBL" id="OA567157">
    <property type="protein sequence ID" value="CAD7199972.1"/>
    <property type="molecule type" value="Genomic_DNA"/>
</dbReference>
<dbReference type="SMART" id="SM00212">
    <property type="entry name" value="UBCc"/>
    <property type="match status" value="1"/>
</dbReference>
<dbReference type="GO" id="GO:0005524">
    <property type="term" value="F:ATP binding"/>
    <property type="evidence" value="ECO:0007669"/>
    <property type="project" value="UniProtKB-UniRule"/>
</dbReference>
<comment type="similarity">
    <text evidence="4">Belongs to the ubiquitin-conjugating enzyme family.</text>
</comment>
<organism evidence="6">
    <name type="scientific">Timema douglasi</name>
    <name type="common">Walking stick</name>
    <dbReference type="NCBI Taxonomy" id="61478"/>
    <lineage>
        <taxon>Eukaryota</taxon>
        <taxon>Metazoa</taxon>
        <taxon>Ecdysozoa</taxon>
        <taxon>Arthropoda</taxon>
        <taxon>Hexapoda</taxon>
        <taxon>Insecta</taxon>
        <taxon>Pterygota</taxon>
        <taxon>Neoptera</taxon>
        <taxon>Polyneoptera</taxon>
        <taxon>Phasmatodea</taxon>
        <taxon>Timematodea</taxon>
        <taxon>Timematoidea</taxon>
        <taxon>Timematidae</taxon>
        <taxon>Timema</taxon>
    </lineage>
</organism>
<proteinExistence type="inferred from homology"/>
<keyword evidence="4" id="KW-0547">Nucleotide-binding</keyword>
<dbReference type="SUPFAM" id="SSF54495">
    <property type="entry name" value="UBC-like"/>
    <property type="match status" value="1"/>
</dbReference>
<evidence type="ECO:0000259" key="5">
    <source>
        <dbReference type="PROSITE" id="PS50127"/>
    </source>
</evidence>
<evidence type="ECO:0000256" key="2">
    <source>
        <dbReference type="ARBA" id="ARBA00022786"/>
    </source>
</evidence>
<sequence>MMVINSTFTPATTVRTEATPLNGIYKERGQGNEIEKQINEEFPEQPRKRKSNVECSTRVGDAKEVCDVITTNKPISFLGDGCPGFREQAFARHRRGDDGEISDISSIAIDCGNRLYPTTCKLYLPLLGQSEIATTPYEGGVWKVRVHLPEHYPFKSPSIGFMNKVYHPNIDEVSGTVCLDVINQAWTALYGKKQIISYLLINFPLCSILSLDVILENFSDDVRIINITTHCHIFIHTVEVHIGQWFPTGVVILASISIKFSMKEGLSPLKGSASPPPAQAAEKG</sequence>
<dbReference type="PROSITE" id="PS50127">
    <property type="entry name" value="UBC_2"/>
    <property type="match status" value="1"/>
</dbReference>
<accession>A0A7R8VMZ1</accession>
<protein>
    <recommendedName>
        <fullName evidence="5">UBC core domain-containing protein</fullName>
    </recommendedName>
</protein>
<feature type="domain" description="UBC core" evidence="5">
    <location>
        <begin position="85"/>
        <end position="243"/>
    </location>
</feature>
<dbReference type="InterPro" id="IPR016135">
    <property type="entry name" value="UBQ-conjugating_enzyme/RWD"/>
</dbReference>
<evidence type="ECO:0000256" key="1">
    <source>
        <dbReference type="ARBA" id="ARBA00022679"/>
    </source>
</evidence>
<dbReference type="AlphaFoldDB" id="A0A7R8VMZ1"/>
<dbReference type="InterPro" id="IPR023313">
    <property type="entry name" value="UBQ-conjugating_AS"/>
</dbReference>
<keyword evidence="4" id="KW-0067">ATP-binding</keyword>
<dbReference type="Pfam" id="PF00179">
    <property type="entry name" value="UQ_con"/>
    <property type="match status" value="1"/>
</dbReference>
<evidence type="ECO:0000313" key="6">
    <source>
        <dbReference type="EMBL" id="CAD7199972.1"/>
    </source>
</evidence>
<dbReference type="GO" id="GO:0016740">
    <property type="term" value="F:transferase activity"/>
    <property type="evidence" value="ECO:0007669"/>
    <property type="project" value="UniProtKB-KW"/>
</dbReference>
<feature type="active site" description="Glycyl thioester intermediate" evidence="3">
    <location>
        <position position="178"/>
    </location>
</feature>
<dbReference type="PROSITE" id="PS00183">
    <property type="entry name" value="UBC_1"/>
    <property type="match status" value="1"/>
</dbReference>